<evidence type="ECO:0000313" key="2">
    <source>
        <dbReference type="Proteomes" id="UP000315522"/>
    </source>
</evidence>
<proteinExistence type="predicted"/>
<name>A0A559M4V7_9HELO</name>
<dbReference type="EMBL" id="QGML01002020">
    <property type="protein sequence ID" value="TVY87979.1"/>
    <property type="molecule type" value="Genomic_DNA"/>
</dbReference>
<reference evidence="1 2" key="1">
    <citation type="submission" date="2018-05" db="EMBL/GenBank/DDBJ databases">
        <title>Genome sequencing and assembly of the regulated plant pathogen Lachnellula willkommii and related sister species for the development of diagnostic species identification markers.</title>
        <authorList>
            <person name="Giroux E."/>
            <person name="Bilodeau G."/>
        </authorList>
    </citation>
    <scope>NUCLEOTIDE SEQUENCE [LARGE SCALE GENOMIC DNA]</scope>
    <source>
        <strain evidence="1 2">CBS 172.35</strain>
    </source>
</reference>
<evidence type="ECO:0000313" key="1">
    <source>
        <dbReference type="EMBL" id="TVY87979.1"/>
    </source>
</evidence>
<dbReference type="Proteomes" id="UP000315522">
    <property type="component" value="Unassembled WGS sequence"/>
</dbReference>
<dbReference type="AlphaFoldDB" id="A0A559M4V7"/>
<organism evidence="1 2">
    <name type="scientific">Lachnellula willkommii</name>
    <dbReference type="NCBI Taxonomy" id="215461"/>
    <lineage>
        <taxon>Eukaryota</taxon>
        <taxon>Fungi</taxon>
        <taxon>Dikarya</taxon>
        <taxon>Ascomycota</taxon>
        <taxon>Pezizomycotina</taxon>
        <taxon>Leotiomycetes</taxon>
        <taxon>Helotiales</taxon>
        <taxon>Lachnaceae</taxon>
        <taxon>Lachnellula</taxon>
    </lineage>
</organism>
<accession>A0A559M4V7</accession>
<gene>
    <name evidence="1" type="ORF">LAWI1_G007143</name>
</gene>
<keyword evidence="2" id="KW-1185">Reference proteome</keyword>
<comment type="caution">
    <text evidence="1">The sequence shown here is derived from an EMBL/GenBank/DDBJ whole genome shotgun (WGS) entry which is preliminary data.</text>
</comment>
<protein>
    <submittedName>
        <fullName evidence="1">Uncharacterized protein</fullName>
    </submittedName>
</protein>
<sequence>MVYYVYRSGSPIQAQKGKHLPKLVQFRIITSKLRCCSWLFDRLLFAPQRWQSMFRSSGGCFDLSISGKSESPATEFEFLQLLSHISSPPKSSSSPASCHVDEKDEILQDFRLLPYYMTLSCRKRGIESLLCSTFFDPHIPCNLVSAWIQPIFEVLDPLIAKKDYKVLAMVLGRQQPKFAVLWTAAIITGMARSILQHCRNGFIAIEIHSAAWTNTTQTFMSLDPQPLPSCDRIYRSDECRLLYLAGEELNSRIPICPWRPFGTTALSDTDICVRTHAHCTGGHNLRYASWSWALKNGGNVRDPGFCSDTTTQRVYTTVDDTIILDGYKETALVSETISEMATRSIFGWLRSYGWPAAEKAIYSHSWISEGSYDESDDDLEDYISDPGKVKYTSDKFDRITAWLDQYAKETEGT</sequence>